<dbReference type="GO" id="GO:0003700">
    <property type="term" value="F:DNA-binding transcription factor activity"/>
    <property type="evidence" value="ECO:0007669"/>
    <property type="project" value="TreeGrafter"/>
</dbReference>
<dbReference type="InterPro" id="IPR000843">
    <property type="entry name" value="HTH_LacI"/>
</dbReference>
<keyword evidence="7" id="KW-1185">Reference proteome</keyword>
<dbReference type="EMBL" id="LNQP01000049">
    <property type="protein sequence ID" value="KSU87261.1"/>
    <property type="molecule type" value="Genomic_DNA"/>
</dbReference>
<dbReference type="Pfam" id="PF00356">
    <property type="entry name" value="LacI"/>
    <property type="match status" value="1"/>
</dbReference>
<dbReference type="Gene3D" id="3.40.50.2300">
    <property type="match status" value="2"/>
</dbReference>
<gene>
    <name evidence="6" type="ORF">AS180_14260</name>
</gene>
<accession>A0A0V8JK68</accession>
<dbReference type="SUPFAM" id="SSF53822">
    <property type="entry name" value="Periplasmic binding protein-like I"/>
    <property type="match status" value="1"/>
</dbReference>
<keyword evidence="1" id="KW-0678">Repressor</keyword>
<dbReference type="Proteomes" id="UP000053681">
    <property type="component" value="Unassembled WGS sequence"/>
</dbReference>
<evidence type="ECO:0000259" key="5">
    <source>
        <dbReference type="PROSITE" id="PS50932"/>
    </source>
</evidence>
<dbReference type="Gene3D" id="1.10.260.40">
    <property type="entry name" value="lambda repressor-like DNA-binding domains"/>
    <property type="match status" value="1"/>
</dbReference>
<dbReference type="PANTHER" id="PTHR30146:SF148">
    <property type="entry name" value="HTH-TYPE TRANSCRIPTIONAL REPRESSOR PURR-RELATED"/>
    <property type="match status" value="1"/>
</dbReference>
<evidence type="ECO:0000256" key="1">
    <source>
        <dbReference type="ARBA" id="ARBA00022491"/>
    </source>
</evidence>
<keyword evidence="3" id="KW-0238">DNA-binding</keyword>
<keyword evidence="2" id="KW-0805">Transcription regulation</keyword>
<dbReference type="AlphaFoldDB" id="A0A0V8JK68"/>
<sequence length="338" mass="37634">MTTIKDIAKVAGVSITTVSRALNGYSDVNEKTRQKIINVAKKLNYSPNTLARGLVMQKSKTIGLLVSGISRESVKDNFTFEVLCGVNERASLLGYDLILFNTNTTKQREKTYTQLCKERRVDGAIIQGIKKDDPYLTEVLESNIPCVLVDIPIRSNLVGYVTTDNKLGAKKAVEHLVQLGHVHIGMVNGSEDAFVSQERLRGYLDTLEKHGIDIRENWVVNGEFEEAVAEQQAYELLKNNEEITSLFCASDLMALGALKACKRLGRSVPDQISIVGYDNIVLAAYSSPQLTIVGQEVYQIGYEAADLLIEILENRSTNMERYLETELIIRETTAKSHE</sequence>
<evidence type="ECO:0000256" key="3">
    <source>
        <dbReference type="ARBA" id="ARBA00023125"/>
    </source>
</evidence>
<dbReference type="GO" id="GO:0000976">
    <property type="term" value="F:transcription cis-regulatory region binding"/>
    <property type="evidence" value="ECO:0007669"/>
    <property type="project" value="TreeGrafter"/>
</dbReference>
<organism evidence="6 7">
    <name type="scientific">Priestia veravalensis</name>
    <dbReference type="NCBI Taxonomy" id="1414648"/>
    <lineage>
        <taxon>Bacteria</taxon>
        <taxon>Bacillati</taxon>
        <taxon>Bacillota</taxon>
        <taxon>Bacilli</taxon>
        <taxon>Bacillales</taxon>
        <taxon>Bacillaceae</taxon>
        <taxon>Priestia</taxon>
    </lineage>
</organism>
<dbReference type="PROSITE" id="PS00356">
    <property type="entry name" value="HTH_LACI_1"/>
    <property type="match status" value="1"/>
</dbReference>
<evidence type="ECO:0000313" key="6">
    <source>
        <dbReference type="EMBL" id="KSU87261.1"/>
    </source>
</evidence>
<dbReference type="InterPro" id="IPR010982">
    <property type="entry name" value="Lambda_DNA-bd_dom_sf"/>
</dbReference>
<dbReference type="InterPro" id="IPR046335">
    <property type="entry name" value="LacI/GalR-like_sensor"/>
</dbReference>
<evidence type="ECO:0000256" key="2">
    <source>
        <dbReference type="ARBA" id="ARBA00023015"/>
    </source>
</evidence>
<reference evidence="6 7" key="1">
    <citation type="submission" date="2015-11" db="EMBL/GenBank/DDBJ databases">
        <title>Bacillus caseinolyticus sp nov.</title>
        <authorList>
            <person name="Dastager S.G."/>
            <person name="Mawlankar R."/>
        </authorList>
    </citation>
    <scope>NUCLEOTIDE SEQUENCE [LARGE SCALE GENOMIC DNA]</scope>
    <source>
        <strain evidence="6 7">SGD-V-76</strain>
    </source>
</reference>
<dbReference type="Pfam" id="PF13377">
    <property type="entry name" value="Peripla_BP_3"/>
    <property type="match status" value="1"/>
</dbReference>
<dbReference type="PANTHER" id="PTHR30146">
    <property type="entry name" value="LACI-RELATED TRANSCRIPTIONAL REPRESSOR"/>
    <property type="match status" value="1"/>
</dbReference>
<dbReference type="CDD" id="cd06267">
    <property type="entry name" value="PBP1_LacI_sugar_binding-like"/>
    <property type="match status" value="1"/>
</dbReference>
<name>A0A0V8JK68_9BACI</name>
<dbReference type="CDD" id="cd01392">
    <property type="entry name" value="HTH_LacI"/>
    <property type="match status" value="1"/>
</dbReference>
<evidence type="ECO:0000256" key="4">
    <source>
        <dbReference type="ARBA" id="ARBA00023163"/>
    </source>
</evidence>
<proteinExistence type="predicted"/>
<dbReference type="InterPro" id="IPR028082">
    <property type="entry name" value="Peripla_BP_I"/>
</dbReference>
<keyword evidence="4" id="KW-0804">Transcription</keyword>
<dbReference type="PROSITE" id="PS50932">
    <property type="entry name" value="HTH_LACI_2"/>
    <property type="match status" value="1"/>
</dbReference>
<dbReference type="SMART" id="SM00354">
    <property type="entry name" value="HTH_LACI"/>
    <property type="match status" value="1"/>
</dbReference>
<dbReference type="RefSeq" id="WP_062686969.1">
    <property type="nucleotide sequence ID" value="NZ_KQ758664.1"/>
</dbReference>
<comment type="caution">
    <text evidence="6">The sequence shown here is derived from an EMBL/GenBank/DDBJ whole genome shotgun (WGS) entry which is preliminary data.</text>
</comment>
<dbReference type="PRINTS" id="PR00036">
    <property type="entry name" value="HTHLACI"/>
</dbReference>
<dbReference type="SUPFAM" id="SSF47413">
    <property type="entry name" value="lambda repressor-like DNA-binding domains"/>
    <property type="match status" value="1"/>
</dbReference>
<feature type="domain" description="HTH lacI-type" evidence="5">
    <location>
        <begin position="2"/>
        <end position="56"/>
    </location>
</feature>
<evidence type="ECO:0000313" key="7">
    <source>
        <dbReference type="Proteomes" id="UP000053681"/>
    </source>
</evidence>
<protein>
    <submittedName>
        <fullName evidence="6">LacI family transcriptional regulator</fullName>
    </submittedName>
</protein>